<sequence>MIDFSDCTLSGILYSGSEKKTGILYHDEAYMLKFRKVVNGQPSYSHISEYLASHIIKTTGLDVHDTLLGIYKGQEVVAVKDFTAGTGETLVEFSSTGDSSFDTEREKHTVYSYREIEYLLEQRTKVIARQELIRRFWEMFIVDALIANLDRHGYNWGFLKGVTSYRLAPIYDNGSSLFPRLQDEELDRILNSQEEMDKRTYHFPTSQILLDGKKSSYYDVINNGDFVGCKKAEKKITDKIDFKKIDKCIDETAFISENRKDFYKLILRYRYKHIFHKEVE</sequence>
<feature type="domain" description="HipA-like C-terminal" evidence="3">
    <location>
        <begin position="15"/>
        <end position="187"/>
    </location>
</feature>
<keyword evidence="1" id="KW-0808">Transferase</keyword>
<evidence type="ECO:0000259" key="3">
    <source>
        <dbReference type="Pfam" id="PF07804"/>
    </source>
</evidence>
<dbReference type="Pfam" id="PF07804">
    <property type="entry name" value="HipA_C"/>
    <property type="match status" value="1"/>
</dbReference>
<evidence type="ECO:0000313" key="5">
    <source>
        <dbReference type="Proteomes" id="UP000306509"/>
    </source>
</evidence>
<accession>A0A4U8Q0J3</accession>
<dbReference type="CDD" id="cd17792">
    <property type="entry name" value="CtkA"/>
    <property type="match status" value="1"/>
</dbReference>
<evidence type="ECO:0000256" key="2">
    <source>
        <dbReference type="ARBA" id="ARBA00022777"/>
    </source>
</evidence>
<name>A0A4U8Q0J3_9FIRM</name>
<dbReference type="EMBL" id="QGQD01000110">
    <property type="protein sequence ID" value="TLC97768.1"/>
    <property type="molecule type" value="Genomic_DNA"/>
</dbReference>
<dbReference type="STRING" id="180332.GCA_000797495_04665"/>
<dbReference type="GO" id="GO:0016301">
    <property type="term" value="F:kinase activity"/>
    <property type="evidence" value="ECO:0007669"/>
    <property type="project" value="UniProtKB-KW"/>
</dbReference>
<evidence type="ECO:0000313" key="4">
    <source>
        <dbReference type="EMBL" id="TLC97768.1"/>
    </source>
</evidence>
<dbReference type="Gene3D" id="1.10.1070.20">
    <property type="match status" value="1"/>
</dbReference>
<keyword evidence="5" id="KW-1185">Reference proteome</keyword>
<dbReference type="AlphaFoldDB" id="A0A4U8Q0J3"/>
<dbReference type="Gene3D" id="3.30.200.120">
    <property type="match status" value="1"/>
</dbReference>
<organism evidence="4 5">
    <name type="scientific">Robinsoniella peoriensis</name>
    <dbReference type="NCBI Taxonomy" id="180332"/>
    <lineage>
        <taxon>Bacteria</taxon>
        <taxon>Bacillati</taxon>
        <taxon>Bacillota</taxon>
        <taxon>Clostridia</taxon>
        <taxon>Lachnospirales</taxon>
        <taxon>Lachnospiraceae</taxon>
        <taxon>Robinsoniella</taxon>
    </lineage>
</organism>
<gene>
    <name evidence="4" type="ORF">DSM106044_05424</name>
</gene>
<dbReference type="Proteomes" id="UP000306509">
    <property type="component" value="Unassembled WGS sequence"/>
</dbReference>
<proteinExistence type="predicted"/>
<dbReference type="RefSeq" id="WP_047834743.1">
    <property type="nucleotide sequence ID" value="NZ_QGQD01000110.1"/>
</dbReference>
<comment type="caution">
    <text evidence="4">The sequence shown here is derived from an EMBL/GenBank/DDBJ whole genome shotgun (WGS) entry which is preliminary data.</text>
</comment>
<dbReference type="InterPro" id="IPR012893">
    <property type="entry name" value="HipA-like_C"/>
</dbReference>
<evidence type="ECO:0000256" key="1">
    <source>
        <dbReference type="ARBA" id="ARBA00022679"/>
    </source>
</evidence>
<reference evidence="4 5" key="1">
    <citation type="journal article" date="2019" name="Anaerobe">
        <title>Detection of Robinsoniella peoriensis in multiple bone samples of a trauma patient.</title>
        <authorList>
            <person name="Schrottner P."/>
            <person name="Hartwich K."/>
            <person name="Bunk B."/>
            <person name="Schober I."/>
            <person name="Helbig S."/>
            <person name="Rudolph W.W."/>
            <person name="Gunzer F."/>
        </authorList>
    </citation>
    <scope>NUCLEOTIDE SEQUENCE [LARGE SCALE GENOMIC DNA]</scope>
    <source>
        <strain evidence="4 5">DSM 106044</strain>
    </source>
</reference>
<protein>
    <recommendedName>
        <fullName evidence="3">HipA-like C-terminal domain-containing protein</fullName>
    </recommendedName>
</protein>
<keyword evidence="2" id="KW-0418">Kinase</keyword>